<evidence type="ECO:0000256" key="1">
    <source>
        <dbReference type="SAM" id="MobiDB-lite"/>
    </source>
</evidence>
<feature type="compositionally biased region" description="Polar residues" evidence="1">
    <location>
        <begin position="50"/>
        <end position="65"/>
    </location>
</feature>
<feature type="compositionally biased region" description="Low complexity" evidence="1">
    <location>
        <begin position="95"/>
        <end position="106"/>
    </location>
</feature>
<feature type="transmembrane region" description="Helical" evidence="2">
    <location>
        <begin position="156"/>
        <end position="176"/>
    </location>
</feature>
<keyword evidence="2" id="KW-0472">Membrane</keyword>
<dbReference type="OrthoDB" id="2290950at2759"/>
<evidence type="ECO:0000256" key="2">
    <source>
        <dbReference type="SAM" id="Phobius"/>
    </source>
</evidence>
<keyword evidence="2" id="KW-1133">Transmembrane helix</keyword>
<accession>A0A163J886</accession>
<evidence type="ECO:0000313" key="3">
    <source>
        <dbReference type="EMBL" id="SAL97734.1"/>
    </source>
</evidence>
<dbReference type="InParanoid" id="A0A163J886"/>
<organism evidence="3">
    <name type="scientific">Absidia glauca</name>
    <name type="common">Pin mould</name>
    <dbReference type="NCBI Taxonomy" id="4829"/>
    <lineage>
        <taxon>Eukaryota</taxon>
        <taxon>Fungi</taxon>
        <taxon>Fungi incertae sedis</taxon>
        <taxon>Mucoromycota</taxon>
        <taxon>Mucoromycotina</taxon>
        <taxon>Mucoromycetes</taxon>
        <taxon>Mucorales</taxon>
        <taxon>Cunninghamellaceae</taxon>
        <taxon>Absidia</taxon>
    </lineage>
</organism>
<name>A0A163J886_ABSGL</name>
<feature type="region of interest" description="Disordered" evidence="1">
    <location>
        <begin position="50"/>
        <end position="153"/>
    </location>
</feature>
<sequence>MADVIQSSTSLSKSGNPMPIQTPTDLSKSVTMHEPIKSVSHAVNSASLAAISRTDSPLPQSTVNSIVEEDEEDDEEGTQTESIREARLVRKKQRPSSPSPTAASVPHEGEAQINQVKNAASVPPVPAIQGPEDSPTEGETDTQPDPPAGLGKVGTALLSVGGVLMVAGITGGIFVWRAAQQQHGRQEPPDSTKLQVPAINLLDLESKSPASPVEVPEFATQQPSGLDFNYSMEKLFNNTTRQRPVSQPAPPPVISNPAHVSSIISEEKVQIDTVPEEEASVQDLYAASPISIYFPSTSKSP</sequence>
<feature type="region of interest" description="Disordered" evidence="1">
    <location>
        <begin position="1"/>
        <end position="33"/>
    </location>
</feature>
<gene>
    <name evidence="3" type="primary">ABSGL_03242.1 scaffold 4278</name>
</gene>
<keyword evidence="4" id="KW-1185">Reference proteome</keyword>
<dbReference type="EMBL" id="LT551908">
    <property type="protein sequence ID" value="SAL97734.1"/>
    <property type="molecule type" value="Genomic_DNA"/>
</dbReference>
<protein>
    <submittedName>
        <fullName evidence="3">Uncharacterized protein</fullName>
    </submittedName>
</protein>
<evidence type="ECO:0000313" key="4">
    <source>
        <dbReference type="Proteomes" id="UP000078561"/>
    </source>
</evidence>
<reference evidence="3" key="1">
    <citation type="submission" date="2016-04" db="EMBL/GenBank/DDBJ databases">
        <authorList>
            <person name="Evans L.H."/>
            <person name="Alamgir A."/>
            <person name="Owens N."/>
            <person name="Weber N.D."/>
            <person name="Virtaneva K."/>
            <person name="Barbian K."/>
            <person name="Babar A."/>
            <person name="Rosenke K."/>
        </authorList>
    </citation>
    <scope>NUCLEOTIDE SEQUENCE [LARGE SCALE GENOMIC DNA]</scope>
    <source>
        <strain evidence="3">CBS 101.48</strain>
    </source>
</reference>
<keyword evidence="2" id="KW-0812">Transmembrane</keyword>
<dbReference type="AlphaFoldDB" id="A0A163J886"/>
<feature type="compositionally biased region" description="Polar residues" evidence="1">
    <location>
        <begin position="1"/>
        <end position="30"/>
    </location>
</feature>
<proteinExistence type="predicted"/>
<feature type="compositionally biased region" description="Acidic residues" evidence="1">
    <location>
        <begin position="67"/>
        <end position="78"/>
    </location>
</feature>
<dbReference type="Proteomes" id="UP000078561">
    <property type="component" value="Unassembled WGS sequence"/>
</dbReference>